<sequence length="295" mass="31825">MWFFIYLLVGFFTGIITGMVSVGGGIIIAGILIFFSGLFHLQLDMKHIAMTTSFYSLCSTMSGTVYYWAQKMVVKRIVLFFGIPALIASLTSSTFANYVHDDILKGIFAFFSLLAAIAAVLPEKSKNTNQSSERFLYGLAVFSSVTIGIVGGMIGVAAGFLYMPIFMRYFKLPVREAVGTGLVVGGMLAAGTIIGKLGGGYFLPGIVLPLIFGGISGVLIGGKLTSIINASKLKAFISVVIFCVSIQMIYTFLSGVIGLSIYTIGAFAVVILLGFWSWKLFYKPKKVNNGRFKQA</sequence>
<keyword evidence="8" id="KW-1185">Reference proteome</keyword>
<feature type="transmembrane region" description="Helical" evidence="6">
    <location>
        <begin position="47"/>
        <end position="67"/>
    </location>
</feature>
<reference evidence="8" key="1">
    <citation type="journal article" date="2019" name="Int. J. Syst. Evol. Microbiol.">
        <title>The Global Catalogue of Microorganisms (GCM) 10K type strain sequencing project: providing services to taxonomists for standard genome sequencing and annotation.</title>
        <authorList>
            <consortium name="The Broad Institute Genomics Platform"/>
            <consortium name="The Broad Institute Genome Sequencing Center for Infectious Disease"/>
            <person name="Wu L."/>
            <person name="Ma J."/>
        </authorList>
    </citation>
    <scope>NUCLEOTIDE SEQUENCE [LARGE SCALE GENOMIC DNA]</scope>
    <source>
        <strain evidence="8">CGMCC 1.12295</strain>
    </source>
</reference>
<feature type="transmembrane region" description="Helical" evidence="6">
    <location>
        <begin position="103"/>
        <end position="121"/>
    </location>
</feature>
<comment type="caution">
    <text evidence="7">The sequence shown here is derived from an EMBL/GenBank/DDBJ whole genome shotgun (WGS) entry which is preliminary data.</text>
</comment>
<dbReference type="InterPro" id="IPR002781">
    <property type="entry name" value="TM_pro_TauE-like"/>
</dbReference>
<evidence type="ECO:0000256" key="1">
    <source>
        <dbReference type="ARBA" id="ARBA00004141"/>
    </source>
</evidence>
<evidence type="ECO:0000256" key="3">
    <source>
        <dbReference type="ARBA" id="ARBA00022692"/>
    </source>
</evidence>
<evidence type="ECO:0000313" key="8">
    <source>
        <dbReference type="Proteomes" id="UP001597301"/>
    </source>
</evidence>
<evidence type="ECO:0000313" key="7">
    <source>
        <dbReference type="EMBL" id="MFD1707444.1"/>
    </source>
</evidence>
<feature type="transmembrane region" description="Helical" evidence="6">
    <location>
        <begin position="233"/>
        <end position="253"/>
    </location>
</feature>
<evidence type="ECO:0000256" key="6">
    <source>
        <dbReference type="RuleBase" id="RU363041"/>
    </source>
</evidence>
<dbReference type="PANTHER" id="PTHR43701:SF2">
    <property type="entry name" value="MEMBRANE TRANSPORTER PROTEIN YJNA-RELATED"/>
    <property type="match status" value="1"/>
</dbReference>
<evidence type="ECO:0000256" key="2">
    <source>
        <dbReference type="ARBA" id="ARBA00009142"/>
    </source>
</evidence>
<gene>
    <name evidence="7" type="ORF">ACFSCZ_11970</name>
</gene>
<dbReference type="RefSeq" id="WP_380774166.1">
    <property type="nucleotide sequence ID" value="NZ_JBHUEO010000032.1"/>
</dbReference>
<dbReference type="Pfam" id="PF01925">
    <property type="entry name" value="TauE"/>
    <property type="match status" value="1"/>
</dbReference>
<feature type="transmembrane region" description="Helical" evidence="6">
    <location>
        <begin position="6"/>
        <end position="35"/>
    </location>
</feature>
<dbReference type="PANTHER" id="PTHR43701">
    <property type="entry name" value="MEMBRANE TRANSPORTER PROTEIN MJ0441-RELATED"/>
    <property type="match status" value="1"/>
</dbReference>
<comment type="similarity">
    <text evidence="2 6">Belongs to the 4-toluene sulfonate uptake permease (TSUP) (TC 2.A.102) family.</text>
</comment>
<name>A0ABW4KGW4_9BACI</name>
<keyword evidence="6" id="KW-1003">Cell membrane</keyword>
<keyword evidence="5 6" id="KW-0472">Membrane</keyword>
<feature type="transmembrane region" description="Helical" evidence="6">
    <location>
        <begin position="141"/>
        <end position="165"/>
    </location>
</feature>
<keyword evidence="3 6" id="KW-0812">Transmembrane</keyword>
<comment type="subcellular location">
    <subcellularLocation>
        <location evidence="6">Cell membrane</location>
        <topology evidence="6">Multi-pass membrane protein</topology>
    </subcellularLocation>
    <subcellularLocation>
        <location evidence="1">Membrane</location>
        <topology evidence="1">Multi-pass membrane protein</topology>
    </subcellularLocation>
</comment>
<feature type="transmembrane region" description="Helical" evidence="6">
    <location>
        <begin position="259"/>
        <end position="278"/>
    </location>
</feature>
<protein>
    <recommendedName>
        <fullName evidence="6">Probable membrane transporter protein</fullName>
    </recommendedName>
</protein>
<feature type="transmembrane region" description="Helical" evidence="6">
    <location>
        <begin position="73"/>
        <end position="91"/>
    </location>
</feature>
<keyword evidence="4 6" id="KW-1133">Transmembrane helix</keyword>
<dbReference type="Proteomes" id="UP001597301">
    <property type="component" value="Unassembled WGS sequence"/>
</dbReference>
<dbReference type="InterPro" id="IPR051598">
    <property type="entry name" value="TSUP/Inactive_protease-like"/>
</dbReference>
<dbReference type="EMBL" id="JBHUEO010000032">
    <property type="protein sequence ID" value="MFD1707444.1"/>
    <property type="molecule type" value="Genomic_DNA"/>
</dbReference>
<feature type="transmembrane region" description="Helical" evidence="6">
    <location>
        <begin position="201"/>
        <end position="221"/>
    </location>
</feature>
<proteinExistence type="inferred from homology"/>
<organism evidence="7 8">
    <name type="scientific">Siminovitchia sediminis</name>
    <dbReference type="NCBI Taxonomy" id="1274353"/>
    <lineage>
        <taxon>Bacteria</taxon>
        <taxon>Bacillati</taxon>
        <taxon>Bacillota</taxon>
        <taxon>Bacilli</taxon>
        <taxon>Bacillales</taxon>
        <taxon>Bacillaceae</taxon>
        <taxon>Siminovitchia</taxon>
    </lineage>
</organism>
<accession>A0ABW4KGW4</accession>
<evidence type="ECO:0000256" key="5">
    <source>
        <dbReference type="ARBA" id="ARBA00023136"/>
    </source>
</evidence>
<evidence type="ECO:0000256" key="4">
    <source>
        <dbReference type="ARBA" id="ARBA00022989"/>
    </source>
</evidence>